<feature type="binding site" evidence="9">
    <location>
        <position position="176"/>
    </location>
    <ligand>
        <name>Zn(2+)</name>
        <dbReference type="ChEBI" id="CHEBI:29105"/>
    </ligand>
</feature>
<sequence>MAVVIDRIDEHQAVISKMKESIEQPLLQLAAVATDTLRRGKKIVLLGNGGSAADCQHIAAELVGRFQRQRRALPAIALTTDTSILTAVGNDFGIEAIFVRQVEALVQEKDLVIALSTSGSSPNVLLAVEAARAKQAITAGLTGAKGGALAELCDLAIQAPSDVAARIQEAHILIGHILCELIEKEFADGR</sequence>
<dbReference type="OrthoDB" id="9781311at2"/>
<dbReference type="InterPro" id="IPR035461">
    <property type="entry name" value="GmhA/DiaA"/>
</dbReference>
<comment type="subcellular location">
    <subcellularLocation>
        <location evidence="2 9">Cytoplasm</location>
    </subcellularLocation>
</comment>
<comment type="function">
    <text evidence="9">Catalyzes the isomerization of sedoheptulose 7-phosphate in D-glycero-D-manno-heptose 7-phosphate.</text>
</comment>
<dbReference type="InterPro" id="IPR004515">
    <property type="entry name" value="Phosphoheptose_Isoase"/>
</dbReference>
<evidence type="ECO:0000313" key="12">
    <source>
        <dbReference type="Proteomes" id="UP000471031"/>
    </source>
</evidence>
<dbReference type="InterPro" id="IPR001347">
    <property type="entry name" value="SIS_dom"/>
</dbReference>
<evidence type="ECO:0000256" key="6">
    <source>
        <dbReference type="ARBA" id="ARBA00022833"/>
    </source>
</evidence>
<evidence type="ECO:0000256" key="9">
    <source>
        <dbReference type="HAMAP-Rule" id="MF_00067"/>
    </source>
</evidence>
<feature type="binding site" evidence="9">
    <location>
        <position position="61"/>
    </location>
    <ligand>
        <name>substrate</name>
    </ligand>
</feature>
<gene>
    <name evidence="9" type="primary">gmhA</name>
    <name evidence="11" type="ORF">GTO89_08225</name>
</gene>
<dbReference type="InterPro" id="IPR050099">
    <property type="entry name" value="SIS_GmhA/DiaA_subfam"/>
</dbReference>
<comment type="catalytic activity">
    <reaction evidence="1 9">
        <text>2 D-sedoheptulose 7-phosphate = D-glycero-alpha-D-manno-heptose 7-phosphate + D-glycero-beta-D-manno-heptose 7-phosphate</text>
        <dbReference type="Rhea" id="RHEA:27489"/>
        <dbReference type="ChEBI" id="CHEBI:57483"/>
        <dbReference type="ChEBI" id="CHEBI:60203"/>
        <dbReference type="ChEBI" id="CHEBI:60204"/>
        <dbReference type="EC" id="5.3.1.28"/>
    </reaction>
</comment>
<keyword evidence="6 9" id="KW-0862">Zinc</keyword>
<evidence type="ECO:0000259" key="10">
    <source>
        <dbReference type="PROSITE" id="PS51464"/>
    </source>
</evidence>
<dbReference type="GO" id="GO:2001061">
    <property type="term" value="P:D-glycero-D-manno-heptose 7-phosphate biosynthetic process"/>
    <property type="evidence" value="ECO:0007669"/>
    <property type="project" value="UniProtKB-UniPathway"/>
</dbReference>
<dbReference type="PANTHER" id="PTHR30390">
    <property type="entry name" value="SEDOHEPTULOSE 7-PHOSPHATE ISOMERASE / DNAA INITIATOR-ASSOCIATING FACTOR FOR REPLICATION INITIATION"/>
    <property type="match status" value="1"/>
</dbReference>
<feature type="binding site" evidence="9">
    <location>
        <position position="57"/>
    </location>
    <ligand>
        <name>Zn(2+)</name>
        <dbReference type="ChEBI" id="CHEBI:29105"/>
    </ligand>
</feature>
<dbReference type="CDD" id="cd05006">
    <property type="entry name" value="SIS_GmhA"/>
    <property type="match status" value="1"/>
</dbReference>
<feature type="binding site" evidence="9">
    <location>
        <begin position="48"/>
        <end position="50"/>
    </location>
    <ligand>
        <name>substrate</name>
    </ligand>
</feature>
<dbReference type="PROSITE" id="PS51464">
    <property type="entry name" value="SIS"/>
    <property type="match status" value="1"/>
</dbReference>
<dbReference type="RefSeq" id="WP_161261597.1">
    <property type="nucleotide sequence ID" value="NZ_JAFBDC010000005.1"/>
</dbReference>
<keyword evidence="5 9" id="KW-0479">Metal-binding</keyword>
<dbReference type="Pfam" id="PF13580">
    <property type="entry name" value="SIS_2"/>
    <property type="match status" value="1"/>
</dbReference>
<protein>
    <recommendedName>
        <fullName evidence="9">Phosphoheptose isomerase</fullName>
        <ecNumber evidence="9">5.3.1.28</ecNumber>
    </recommendedName>
    <alternativeName>
        <fullName evidence="9">Sedoheptulose 7-phosphate isomerase</fullName>
    </alternativeName>
</protein>
<organism evidence="11 12">
    <name type="scientific">Heliomicrobium gestii</name>
    <name type="common">Heliobacterium gestii</name>
    <dbReference type="NCBI Taxonomy" id="2699"/>
    <lineage>
        <taxon>Bacteria</taxon>
        <taxon>Bacillati</taxon>
        <taxon>Bacillota</taxon>
        <taxon>Clostridia</taxon>
        <taxon>Eubacteriales</taxon>
        <taxon>Heliobacteriaceae</taxon>
        <taxon>Heliomicrobium</taxon>
    </lineage>
</organism>
<proteinExistence type="inferred from homology"/>
<comment type="cofactor">
    <cofactor evidence="9">
        <name>Zn(2+)</name>
        <dbReference type="ChEBI" id="CHEBI:29105"/>
    </cofactor>
    <text evidence="9">Binds 1 zinc ion per subunit.</text>
</comment>
<comment type="miscellaneous">
    <text evidence="9">The reaction produces a racemic mixture of D-glycero-alpha-D-manno-heptose 7-phosphate and D-glycero-beta-D-manno-heptose 7-phosphate.</text>
</comment>
<dbReference type="GO" id="GO:0008968">
    <property type="term" value="F:D-sedoheptulose 7-phosphate isomerase activity"/>
    <property type="evidence" value="ECO:0007669"/>
    <property type="project" value="UniProtKB-UniRule"/>
</dbReference>
<feature type="binding site" evidence="9">
    <location>
        <position position="121"/>
    </location>
    <ligand>
        <name>substrate</name>
    </ligand>
</feature>
<feature type="binding site" evidence="9">
    <location>
        <position position="61"/>
    </location>
    <ligand>
        <name>Zn(2+)</name>
        <dbReference type="ChEBI" id="CHEBI:29105"/>
    </ligand>
</feature>
<keyword evidence="8 9" id="KW-0119">Carbohydrate metabolism</keyword>
<keyword evidence="4 9" id="KW-0963">Cytoplasm</keyword>
<keyword evidence="7 9" id="KW-0413">Isomerase</keyword>
<evidence type="ECO:0000256" key="5">
    <source>
        <dbReference type="ARBA" id="ARBA00022723"/>
    </source>
</evidence>
<dbReference type="GO" id="GO:0005975">
    <property type="term" value="P:carbohydrate metabolic process"/>
    <property type="evidence" value="ECO:0007669"/>
    <property type="project" value="UniProtKB-UniRule"/>
</dbReference>
<dbReference type="UniPathway" id="UPA00041">
    <property type="reaction ID" value="UER00436"/>
</dbReference>
<dbReference type="GO" id="GO:0008270">
    <property type="term" value="F:zinc ion binding"/>
    <property type="evidence" value="ECO:0007669"/>
    <property type="project" value="UniProtKB-UniRule"/>
</dbReference>
<dbReference type="GO" id="GO:0005737">
    <property type="term" value="C:cytoplasm"/>
    <property type="evidence" value="ECO:0007669"/>
    <property type="project" value="UniProtKB-SubCell"/>
</dbReference>
<dbReference type="AlphaFoldDB" id="A0A845LDL5"/>
<evidence type="ECO:0000256" key="4">
    <source>
        <dbReference type="ARBA" id="ARBA00022490"/>
    </source>
</evidence>
<dbReference type="GO" id="GO:0097367">
    <property type="term" value="F:carbohydrate derivative binding"/>
    <property type="evidence" value="ECO:0007669"/>
    <property type="project" value="InterPro"/>
</dbReference>
<reference evidence="11 12" key="1">
    <citation type="submission" date="2020-01" db="EMBL/GenBank/DDBJ databases">
        <title>Whole genome sequence of Heliobacterium gestii DSM 11169.</title>
        <authorList>
            <person name="Kyndt J.A."/>
            <person name="Meyer T.E."/>
        </authorList>
    </citation>
    <scope>NUCLEOTIDE SEQUENCE [LARGE SCALE GENOMIC DNA]</scope>
    <source>
        <strain evidence="11 12">DSM 11169</strain>
    </source>
</reference>
<evidence type="ECO:0000256" key="7">
    <source>
        <dbReference type="ARBA" id="ARBA00023235"/>
    </source>
</evidence>
<keyword evidence="12" id="KW-1185">Reference proteome</keyword>
<dbReference type="HAMAP" id="MF_00067">
    <property type="entry name" value="GmhA"/>
    <property type="match status" value="1"/>
</dbReference>
<feature type="binding site" evidence="9">
    <location>
        <begin position="116"/>
        <end position="118"/>
    </location>
    <ligand>
        <name>substrate</name>
    </ligand>
</feature>
<feature type="binding site" evidence="9">
    <location>
        <position position="168"/>
    </location>
    <ligand>
        <name>Zn(2+)</name>
        <dbReference type="ChEBI" id="CHEBI:29105"/>
    </ligand>
</feature>
<evidence type="ECO:0000256" key="1">
    <source>
        <dbReference type="ARBA" id="ARBA00000348"/>
    </source>
</evidence>
<dbReference type="Gene3D" id="3.40.50.10490">
    <property type="entry name" value="Glucose-6-phosphate isomerase like protein, domain 1"/>
    <property type="match status" value="1"/>
</dbReference>
<comment type="pathway">
    <text evidence="9">Carbohydrate biosynthesis; D-glycero-D-manno-heptose 7-phosphate biosynthesis; D-glycero-alpha-D-manno-heptose 7-phosphate and D-glycero-beta-D-manno-heptose 7-phosphate from sedoheptulose 7-phosphate: step 1/1.</text>
</comment>
<dbReference type="InterPro" id="IPR046348">
    <property type="entry name" value="SIS_dom_sf"/>
</dbReference>
<accession>A0A845LDL5</accession>
<evidence type="ECO:0000256" key="2">
    <source>
        <dbReference type="ARBA" id="ARBA00004496"/>
    </source>
</evidence>
<comment type="similarity">
    <text evidence="3 9">Belongs to the SIS family. GmhA subfamily.</text>
</comment>
<dbReference type="Proteomes" id="UP000471031">
    <property type="component" value="Unassembled WGS sequence"/>
</dbReference>
<feature type="domain" description="SIS" evidence="10">
    <location>
        <begin position="33"/>
        <end position="190"/>
    </location>
</feature>
<dbReference type="EC" id="5.3.1.28" evidence="9"/>
<name>A0A845LDL5_HELGE</name>
<evidence type="ECO:0000313" key="11">
    <source>
        <dbReference type="EMBL" id="MZP43020.1"/>
    </source>
</evidence>
<comment type="caution">
    <text evidence="11">The sequence shown here is derived from an EMBL/GenBank/DDBJ whole genome shotgun (WGS) entry which is preliminary data.</text>
</comment>
<dbReference type="SUPFAM" id="SSF53697">
    <property type="entry name" value="SIS domain"/>
    <property type="match status" value="1"/>
</dbReference>
<dbReference type="EMBL" id="WXEX01000006">
    <property type="protein sequence ID" value="MZP43020.1"/>
    <property type="molecule type" value="Genomic_DNA"/>
</dbReference>
<evidence type="ECO:0000256" key="8">
    <source>
        <dbReference type="ARBA" id="ARBA00023277"/>
    </source>
</evidence>
<evidence type="ECO:0000256" key="3">
    <source>
        <dbReference type="ARBA" id="ARBA00009894"/>
    </source>
</evidence>
<dbReference type="PANTHER" id="PTHR30390:SF6">
    <property type="entry name" value="DNAA INITIATOR-ASSOCIATING PROTEIN DIAA"/>
    <property type="match status" value="1"/>
</dbReference>
<feature type="binding site" evidence="9">
    <location>
        <position position="168"/>
    </location>
    <ligand>
        <name>substrate</name>
    </ligand>
</feature>
<feature type="binding site" evidence="9">
    <location>
        <begin position="90"/>
        <end position="91"/>
    </location>
    <ligand>
        <name>substrate</name>
    </ligand>
</feature>